<evidence type="ECO:0000313" key="1">
    <source>
        <dbReference type="EMBL" id="KAK3701423.1"/>
    </source>
</evidence>
<dbReference type="Proteomes" id="UP001281147">
    <property type="component" value="Unassembled WGS sequence"/>
</dbReference>
<protein>
    <submittedName>
        <fullName evidence="1">Uncharacterized protein</fullName>
    </submittedName>
</protein>
<evidence type="ECO:0000313" key="2">
    <source>
        <dbReference type="Proteomes" id="UP001281147"/>
    </source>
</evidence>
<keyword evidence="2" id="KW-1185">Reference proteome</keyword>
<name>A0ACC3MRQ8_9PEZI</name>
<gene>
    <name evidence="1" type="ORF">LTR37_015521</name>
</gene>
<accession>A0ACC3MRQ8</accession>
<sequence>MALAPTPGECFFFKAPREIRNMVYKLSYVDAVGSGTFRGRKGSETVTLMLSEKATTIPKGIYDILTISDQYLEEALHILIRQSVFRRGSVSSFGNLISRSNAIKENITSIEIDYSITVLFHPFELAKSLVAEKEYKASIAEVVSSCPRLVTVAASVHGNPILNCGVEMIATPNWYCKSYFHEVVRQLKTMRGLKQFVVRTVRVPREDKQALNELFEPIEAEIRACVKQDRVPSDVAILNLKLTTSDTEDAIASSCLGSASHGD</sequence>
<organism evidence="1 2">
    <name type="scientific">Vermiconidia calcicola</name>
    <dbReference type="NCBI Taxonomy" id="1690605"/>
    <lineage>
        <taxon>Eukaryota</taxon>
        <taxon>Fungi</taxon>
        <taxon>Dikarya</taxon>
        <taxon>Ascomycota</taxon>
        <taxon>Pezizomycotina</taxon>
        <taxon>Dothideomycetes</taxon>
        <taxon>Dothideomycetidae</taxon>
        <taxon>Mycosphaerellales</taxon>
        <taxon>Extremaceae</taxon>
        <taxon>Vermiconidia</taxon>
    </lineage>
</organism>
<proteinExistence type="predicted"/>
<reference evidence="1" key="1">
    <citation type="submission" date="2023-07" db="EMBL/GenBank/DDBJ databases">
        <title>Black Yeasts Isolated from many extreme environments.</title>
        <authorList>
            <person name="Coleine C."/>
            <person name="Stajich J.E."/>
            <person name="Selbmann L."/>
        </authorList>
    </citation>
    <scope>NUCLEOTIDE SEQUENCE</scope>
    <source>
        <strain evidence="1">CCFEE 5714</strain>
    </source>
</reference>
<comment type="caution">
    <text evidence="1">The sequence shown here is derived from an EMBL/GenBank/DDBJ whole genome shotgun (WGS) entry which is preliminary data.</text>
</comment>
<dbReference type="EMBL" id="JAUTXU010000174">
    <property type="protein sequence ID" value="KAK3701423.1"/>
    <property type="molecule type" value="Genomic_DNA"/>
</dbReference>